<feature type="signal peptide" evidence="1">
    <location>
        <begin position="1"/>
        <end position="19"/>
    </location>
</feature>
<dbReference type="AlphaFoldDB" id="A0A1G4VVU4"/>
<proteinExistence type="predicted"/>
<dbReference type="Proteomes" id="UP000182124">
    <property type="component" value="Unassembled WGS sequence"/>
</dbReference>
<feature type="chain" id="PRO_5010310614" evidence="1">
    <location>
        <begin position="20"/>
        <end position="331"/>
    </location>
</feature>
<dbReference type="STRING" id="329186.SAMN02927925_01846"/>
<dbReference type="SUPFAM" id="SSF74653">
    <property type="entry name" value="TolA/TonB C-terminal domain"/>
    <property type="match status" value="1"/>
</dbReference>
<evidence type="ECO:0000256" key="1">
    <source>
        <dbReference type="SAM" id="SignalP"/>
    </source>
</evidence>
<sequence length="331" mass="38003">MKKILLSLFLCLFLSVSHAQQDKYIYLDSLGQETKPGNHKTHKIIKNYKAKQKTYNVYEYYLSGALKSEGIYSDNNAKIKEGFFTNYYENGKVKSRLLYTENTAYGDFTSWHENGNKKTEGEYIIDNYSKFIRSDLKINNSWDENNNPEIVNGNGMYNEVEGSQSAKGELKNGFKTNLWEGRTKVGNLTFKETYKNGKLIEGTSVDSLNKTYSYKEIDKQAGPEKGMNDFYKQVASKIVVPEVSSDITSIKMMASFIIDSEGKIRDIEIVRGYSPKLEDSFIKALTKSPNWHPAYHRGKAVKSKFFLPLTIQIDTNNSHNPERLQGSRRRR</sequence>
<gene>
    <name evidence="2" type="ORF">SAMN02927925_01846</name>
</gene>
<protein>
    <submittedName>
        <fullName evidence="2">Antitoxin component YwqK of the YwqJK toxin-antitoxin module</fullName>
    </submittedName>
</protein>
<organism evidence="2 3">
    <name type="scientific">Flavobacterium saliperosum</name>
    <dbReference type="NCBI Taxonomy" id="329186"/>
    <lineage>
        <taxon>Bacteria</taxon>
        <taxon>Pseudomonadati</taxon>
        <taxon>Bacteroidota</taxon>
        <taxon>Flavobacteriia</taxon>
        <taxon>Flavobacteriales</taxon>
        <taxon>Flavobacteriaceae</taxon>
        <taxon>Flavobacterium</taxon>
    </lineage>
</organism>
<keyword evidence="1" id="KW-0732">Signal</keyword>
<dbReference type="eggNOG" id="COG0810">
    <property type="taxonomic scope" value="Bacteria"/>
</dbReference>
<dbReference type="Gene3D" id="3.90.930.1">
    <property type="match status" value="1"/>
</dbReference>
<evidence type="ECO:0000313" key="3">
    <source>
        <dbReference type="Proteomes" id="UP000182124"/>
    </source>
</evidence>
<evidence type="ECO:0000313" key="2">
    <source>
        <dbReference type="EMBL" id="SCX12731.1"/>
    </source>
</evidence>
<name>A0A1G4VVU4_9FLAO</name>
<dbReference type="SUPFAM" id="SSF82185">
    <property type="entry name" value="Histone H3 K4-specific methyltransferase SET7/9 N-terminal domain"/>
    <property type="match status" value="1"/>
</dbReference>
<dbReference type="EMBL" id="FMTY01000004">
    <property type="protein sequence ID" value="SCX12731.1"/>
    <property type="molecule type" value="Genomic_DNA"/>
</dbReference>
<dbReference type="eggNOG" id="COG2849">
    <property type="taxonomic scope" value="Bacteria"/>
</dbReference>
<reference evidence="2 3" key="1">
    <citation type="submission" date="2016-10" db="EMBL/GenBank/DDBJ databases">
        <authorList>
            <person name="de Groot N.N."/>
        </authorList>
    </citation>
    <scope>NUCLEOTIDE SEQUENCE [LARGE SCALE GENOMIC DNA]</scope>
    <source>
        <strain evidence="2 3">CGMCC 1.3801</strain>
    </source>
</reference>
<dbReference type="RefSeq" id="WP_023575969.1">
    <property type="nucleotide sequence ID" value="NZ_CBCSBQ010000001.1"/>
</dbReference>
<accession>A0A1G4VVU4</accession>
<dbReference type="Gene3D" id="3.30.1150.10">
    <property type="match status" value="1"/>
</dbReference>